<dbReference type="PANTHER" id="PTHR33744:SF15">
    <property type="entry name" value="CARBOHYDRATE DIACID REGULATOR"/>
    <property type="match status" value="1"/>
</dbReference>
<dbReference type="Pfam" id="PF17853">
    <property type="entry name" value="GGDEF_2"/>
    <property type="match status" value="1"/>
</dbReference>
<accession>A0A124EH32</accession>
<feature type="domain" description="PucR C-terminal helix-turn-helix" evidence="2">
    <location>
        <begin position="326"/>
        <end position="382"/>
    </location>
</feature>
<dbReference type="OrthoDB" id="8026818at2"/>
<dbReference type="InterPro" id="IPR042070">
    <property type="entry name" value="PucR_C-HTH_sf"/>
</dbReference>
<name>A0A124EH32_TRASO</name>
<feature type="domain" description="CdaR GGDEF-like" evidence="3">
    <location>
        <begin position="186"/>
        <end position="278"/>
    </location>
</feature>
<protein>
    <recommendedName>
        <fullName evidence="6">PucR C-terminal helix-turn-helix domain-containing protein</fullName>
    </recommendedName>
</protein>
<gene>
    <name evidence="4" type="ORF">AUL39_03440</name>
</gene>
<sequence length="396" mass="44889">MPNLEMVLNELNLAGADVLALRAALDRNYSSCALNTACPPFEHRPQDDEMVLLFATEGNFYGGSIQDYLNAKGPRCICVFQSARDAWHIKDNHPGLLSTAEQNGIALLKMPEKVSASCFFEQFSLLSVLQRSSTELLAEPFKRTCHGDRMACEQLSKSLDRNDIERFECILFNFSESNANPETDPLNSKMYSALKSEIREGRLFPHAPFVFTEEHDLVAIVPFASNSTRKQIEDAITEAVIKLEKKFDGRQLYVSVGAYSTSPSSLEHSYSTALETLRTSLVFDNKSVLRFYSDWRTHINIVNTPIEFQLIAAKEVFGDLLHDKKLLATLYFYLHCSESLTQTALRLDIHINTVKNRIAKIEECLSCDLKDENVRFALRMDLISLVYLRHIGKIEL</sequence>
<evidence type="ECO:0008006" key="6">
    <source>
        <dbReference type="Google" id="ProtNLM"/>
    </source>
</evidence>
<dbReference type="STRING" id="1299998.AUL39_03440"/>
<evidence type="ECO:0000313" key="5">
    <source>
        <dbReference type="Proteomes" id="UP000054078"/>
    </source>
</evidence>
<comment type="caution">
    <text evidence="4">The sequence shown here is derived from an EMBL/GenBank/DDBJ whole genome shotgun (WGS) entry which is preliminary data.</text>
</comment>
<proteinExistence type="inferred from homology"/>
<dbReference type="InterPro" id="IPR041522">
    <property type="entry name" value="CdaR_GGDEF"/>
</dbReference>
<dbReference type="Pfam" id="PF13556">
    <property type="entry name" value="HTH_30"/>
    <property type="match status" value="1"/>
</dbReference>
<keyword evidence="5" id="KW-1185">Reference proteome</keyword>
<dbReference type="Proteomes" id="UP000054078">
    <property type="component" value="Unassembled WGS sequence"/>
</dbReference>
<organism evidence="4 5">
    <name type="scientific">Tractidigestivibacter scatoligenes</name>
    <name type="common">Olsenella scatoligenes</name>
    <dbReference type="NCBI Taxonomy" id="1299998"/>
    <lineage>
        <taxon>Bacteria</taxon>
        <taxon>Bacillati</taxon>
        <taxon>Actinomycetota</taxon>
        <taxon>Coriobacteriia</taxon>
        <taxon>Coriobacteriales</taxon>
        <taxon>Atopobiaceae</taxon>
        <taxon>Tractidigestivibacter</taxon>
    </lineage>
</organism>
<reference evidence="4 5" key="1">
    <citation type="submission" date="2015-12" db="EMBL/GenBank/DDBJ databases">
        <title>Draft Genome Sequence of Olsenella scatoligenes SK9K4T; a Producer of 3-Methylindole- (skatole) and 4-Methylphenol- (p-cresol) Isolated from Pig Feces.</title>
        <authorList>
            <person name="Li X."/>
            <person name="Borg B."/>
            <person name="Canibe N."/>
        </authorList>
    </citation>
    <scope>NUCLEOTIDE SEQUENCE [LARGE SCALE GENOMIC DNA]</scope>
    <source>
        <strain evidence="4 5">SK9K4</strain>
    </source>
</reference>
<dbReference type="PANTHER" id="PTHR33744">
    <property type="entry name" value="CARBOHYDRATE DIACID REGULATOR"/>
    <property type="match status" value="1"/>
</dbReference>
<dbReference type="Gene3D" id="1.10.10.2840">
    <property type="entry name" value="PucR C-terminal helix-turn-helix domain"/>
    <property type="match status" value="1"/>
</dbReference>
<dbReference type="EMBL" id="LOJF01000001">
    <property type="protein sequence ID" value="KUH59384.1"/>
    <property type="molecule type" value="Genomic_DNA"/>
</dbReference>
<comment type="similarity">
    <text evidence="1">Belongs to the CdaR family.</text>
</comment>
<dbReference type="RefSeq" id="WP_059053628.1">
    <property type="nucleotide sequence ID" value="NZ_LOJF01000001.1"/>
</dbReference>
<dbReference type="InterPro" id="IPR025736">
    <property type="entry name" value="PucR_C-HTH_dom"/>
</dbReference>
<evidence type="ECO:0000259" key="2">
    <source>
        <dbReference type="Pfam" id="PF13556"/>
    </source>
</evidence>
<evidence type="ECO:0000313" key="4">
    <source>
        <dbReference type="EMBL" id="KUH59384.1"/>
    </source>
</evidence>
<evidence type="ECO:0000259" key="3">
    <source>
        <dbReference type="Pfam" id="PF17853"/>
    </source>
</evidence>
<dbReference type="AlphaFoldDB" id="A0A124EH32"/>
<evidence type="ECO:0000256" key="1">
    <source>
        <dbReference type="ARBA" id="ARBA00006754"/>
    </source>
</evidence>
<dbReference type="InterPro" id="IPR051448">
    <property type="entry name" value="CdaR-like_regulators"/>
</dbReference>